<reference evidence="3" key="1">
    <citation type="journal article" date="2019" name="Int. J. Syst. Evol. Microbiol.">
        <title>The Global Catalogue of Microorganisms (GCM) 10K type strain sequencing project: providing services to taxonomists for standard genome sequencing and annotation.</title>
        <authorList>
            <consortium name="The Broad Institute Genomics Platform"/>
            <consortium name="The Broad Institute Genome Sequencing Center for Infectious Disease"/>
            <person name="Wu L."/>
            <person name="Ma J."/>
        </authorList>
    </citation>
    <scope>NUCLEOTIDE SEQUENCE [LARGE SCALE GENOMIC DNA]</scope>
    <source>
        <strain evidence="3">CGMCC 1.12477</strain>
    </source>
</reference>
<gene>
    <name evidence="2" type="ORF">ACFSDE_19190</name>
</gene>
<dbReference type="RefSeq" id="WP_343921413.1">
    <property type="nucleotide sequence ID" value="NZ_BAAAJT010000003.1"/>
</dbReference>
<keyword evidence="1" id="KW-1133">Transmembrane helix</keyword>
<feature type="transmembrane region" description="Helical" evidence="1">
    <location>
        <begin position="9"/>
        <end position="30"/>
    </location>
</feature>
<feature type="transmembrane region" description="Helical" evidence="1">
    <location>
        <begin position="57"/>
        <end position="77"/>
    </location>
</feature>
<organism evidence="2 3">
    <name type="scientific">Nocardioides aestuarii</name>
    <dbReference type="NCBI Taxonomy" id="252231"/>
    <lineage>
        <taxon>Bacteria</taxon>
        <taxon>Bacillati</taxon>
        <taxon>Actinomycetota</taxon>
        <taxon>Actinomycetes</taxon>
        <taxon>Propionibacteriales</taxon>
        <taxon>Nocardioidaceae</taxon>
        <taxon>Nocardioides</taxon>
    </lineage>
</organism>
<feature type="transmembrane region" description="Helical" evidence="1">
    <location>
        <begin position="89"/>
        <end position="106"/>
    </location>
</feature>
<keyword evidence="1" id="KW-0472">Membrane</keyword>
<feature type="transmembrane region" description="Helical" evidence="1">
    <location>
        <begin position="179"/>
        <end position="200"/>
    </location>
</feature>
<keyword evidence="3" id="KW-1185">Reference proteome</keyword>
<evidence type="ECO:0008006" key="4">
    <source>
        <dbReference type="Google" id="ProtNLM"/>
    </source>
</evidence>
<feature type="transmembrane region" description="Helical" evidence="1">
    <location>
        <begin position="338"/>
        <end position="362"/>
    </location>
</feature>
<proteinExistence type="predicted"/>
<sequence>MDSARDDRAAWLGLLTAVGLVALAMVVPALTGWEVRARSAAAGGISVPPLHGTWQPYGVGPGTVPAVLLALAGWRWATGLADRLPWRRLLLVSYAVALAWALSLATTDGWAGIAHVTAHGYDYGDTARSVTDVGTLLEGWVPRIGADHPDNFVTHVAGHPPLALLFFVALVRVGLGDDLAMGIAVTVVAATTAPSVMVALRRLGAEDAARRAAPFLVLAPAAIFMAVSGDAVFAAVGAAGLAALATAATSAGPRMVGWSVVAGLLLGSAVMMSYGLPLLGLLALAVLRLARRWWPLPVSAAAALALVLAFAASGFAWWEGYAELTDRYWRGLASQRPGAYWTWANLAALVLAAGPVLGAGVGRLAALRRRADPVVGLLVAAAAACVLTATASQMSRAEVERIWLPFLPWLMVSTALLPDRWRRPALGLQVGWAIALETLLYTSW</sequence>
<dbReference type="Proteomes" id="UP001597351">
    <property type="component" value="Unassembled WGS sequence"/>
</dbReference>
<feature type="transmembrane region" description="Helical" evidence="1">
    <location>
        <begin position="212"/>
        <end position="245"/>
    </location>
</feature>
<feature type="transmembrane region" description="Helical" evidence="1">
    <location>
        <begin position="374"/>
        <end position="395"/>
    </location>
</feature>
<dbReference type="EMBL" id="JBHUGD010000004">
    <property type="protein sequence ID" value="MFD1948937.1"/>
    <property type="molecule type" value="Genomic_DNA"/>
</dbReference>
<evidence type="ECO:0000313" key="3">
    <source>
        <dbReference type="Proteomes" id="UP001597351"/>
    </source>
</evidence>
<comment type="caution">
    <text evidence="2">The sequence shown here is derived from an EMBL/GenBank/DDBJ whole genome shotgun (WGS) entry which is preliminary data.</text>
</comment>
<protein>
    <recommendedName>
        <fullName evidence="4">Integral membrane protein</fullName>
    </recommendedName>
</protein>
<keyword evidence="1" id="KW-0812">Transmembrane</keyword>
<feature type="transmembrane region" description="Helical" evidence="1">
    <location>
        <begin position="257"/>
        <end position="286"/>
    </location>
</feature>
<feature type="transmembrane region" description="Helical" evidence="1">
    <location>
        <begin position="298"/>
        <end position="318"/>
    </location>
</feature>
<evidence type="ECO:0000256" key="1">
    <source>
        <dbReference type="SAM" id="Phobius"/>
    </source>
</evidence>
<name>A0ABW4TTQ6_9ACTN</name>
<evidence type="ECO:0000313" key="2">
    <source>
        <dbReference type="EMBL" id="MFD1948937.1"/>
    </source>
</evidence>
<accession>A0ABW4TTQ6</accession>